<reference evidence="2" key="1">
    <citation type="submission" date="2017-02" db="EMBL/GenBank/DDBJ databases">
        <authorList>
            <person name="Dridi B."/>
        </authorList>
    </citation>
    <scope>NUCLEOTIDE SEQUENCE [LARGE SCALE GENOMIC DNA]</scope>
    <source>
        <strain evidence="2">B Co 03.10</strain>
    </source>
</reference>
<name>A0A1X6WYA1_9MICO</name>
<accession>A0A1X6WYA1</accession>
<dbReference type="Proteomes" id="UP000196581">
    <property type="component" value="Unassembled WGS sequence"/>
</dbReference>
<keyword evidence="2" id="KW-1185">Reference proteome</keyword>
<evidence type="ECO:0008006" key="3">
    <source>
        <dbReference type="Google" id="ProtNLM"/>
    </source>
</evidence>
<dbReference type="InterPro" id="IPR016024">
    <property type="entry name" value="ARM-type_fold"/>
</dbReference>
<dbReference type="Pfam" id="PF13646">
    <property type="entry name" value="HEAT_2"/>
    <property type="match status" value="1"/>
</dbReference>
<proteinExistence type="predicted"/>
<gene>
    <name evidence="1" type="ORF">FM105_02165</name>
</gene>
<dbReference type="EMBL" id="FWFF01000001">
    <property type="protein sequence ID" value="SLM90701.1"/>
    <property type="molecule type" value="Genomic_DNA"/>
</dbReference>
<protein>
    <recommendedName>
        <fullName evidence="3">HEAT repeat domain-containing protein</fullName>
    </recommendedName>
</protein>
<dbReference type="Gene3D" id="1.25.10.10">
    <property type="entry name" value="Leucine-rich Repeat Variant"/>
    <property type="match status" value="1"/>
</dbReference>
<dbReference type="RefSeq" id="WP_087003912.1">
    <property type="nucleotide sequence ID" value="NZ_FWFF01000001.1"/>
</dbReference>
<evidence type="ECO:0000313" key="2">
    <source>
        <dbReference type="Proteomes" id="UP000196581"/>
    </source>
</evidence>
<organism evidence="1 2">
    <name type="scientific">Brevibacterium yomogidense</name>
    <dbReference type="NCBI Taxonomy" id="946573"/>
    <lineage>
        <taxon>Bacteria</taxon>
        <taxon>Bacillati</taxon>
        <taxon>Actinomycetota</taxon>
        <taxon>Actinomycetes</taxon>
        <taxon>Micrococcales</taxon>
        <taxon>Brevibacteriaceae</taxon>
        <taxon>Brevibacterium</taxon>
    </lineage>
</organism>
<evidence type="ECO:0000313" key="1">
    <source>
        <dbReference type="EMBL" id="SLM90701.1"/>
    </source>
</evidence>
<dbReference type="InterPro" id="IPR011989">
    <property type="entry name" value="ARM-like"/>
</dbReference>
<dbReference type="AlphaFoldDB" id="A0A1X6WYA1"/>
<sequence length="237" mass="25232">MTEWNASPEATGGMRASAVERRRQALAAGDGALRLRAAMDAGTRPDPTDVEVLVERCRIEPDFFVRDMLTWSLTRHPADVTVPLLVAELESAVPQARSQALHTLSKIGDRSAWQHLTDALLRDEDDDVARAAWRAAVALVPAGAEATLAEVLVTQLGRGAAGPGSTDVQRSLSRALVEVGDAAEAPLTRATTSPHEAVRVHAEATLRLRDDPDAGFAGALEEAKRVRALGAEGRELG</sequence>
<dbReference type="SUPFAM" id="SSF48371">
    <property type="entry name" value="ARM repeat"/>
    <property type="match status" value="1"/>
</dbReference>